<comment type="caution">
    <text evidence="1">The sequence shown here is derived from an EMBL/GenBank/DDBJ whole genome shotgun (WGS) entry which is preliminary data.</text>
</comment>
<keyword evidence="2" id="KW-1185">Reference proteome</keyword>
<proteinExistence type="predicted"/>
<dbReference type="EMBL" id="WOFH01000018">
    <property type="protein sequence ID" value="MUN42118.1"/>
    <property type="molecule type" value="Genomic_DNA"/>
</dbReference>
<gene>
    <name evidence="1" type="ORF">GNZ18_36870</name>
</gene>
<evidence type="ECO:0000313" key="2">
    <source>
        <dbReference type="Proteomes" id="UP000432015"/>
    </source>
</evidence>
<evidence type="ECO:0000313" key="1">
    <source>
        <dbReference type="EMBL" id="MUN42118.1"/>
    </source>
</evidence>
<sequence length="185" mass="20022">MDWGAFQSAWHDRGCRAVAGLAEANPGESLYAAAFHLSYLDGEQILPSALAVNAEAAVREERGYSTRFLPPEWRWDVLGAEEMAPWYRRLTEEYLVPASGDAERDAAMVALGAAHDAALAEVCKAMTATARRGGIHAALPPGFVVAVLEGQREDEEAVLIRRSVDPAVLATVPELADHLRLLEDA</sequence>
<dbReference type="RefSeq" id="WP_156221525.1">
    <property type="nucleotide sequence ID" value="NZ_WOFH01000018.1"/>
</dbReference>
<accession>A0A7K1LCI5</accession>
<name>A0A7K1LCI5_9ACTN</name>
<dbReference type="Proteomes" id="UP000432015">
    <property type="component" value="Unassembled WGS sequence"/>
</dbReference>
<reference evidence="1 2" key="1">
    <citation type="submission" date="2019-11" db="EMBL/GenBank/DDBJ databases">
        <authorList>
            <person name="Cao P."/>
        </authorList>
    </citation>
    <scope>NUCLEOTIDE SEQUENCE [LARGE SCALE GENOMIC DNA]</scope>
    <source>
        <strain evidence="1 2">NEAU-AAG5</strain>
    </source>
</reference>
<protein>
    <submittedName>
        <fullName evidence="1">DUF4303 domain-containing protein</fullName>
    </submittedName>
</protein>
<organism evidence="1 2">
    <name type="scientific">Actinomadura litoris</name>
    <dbReference type="NCBI Taxonomy" id="2678616"/>
    <lineage>
        <taxon>Bacteria</taxon>
        <taxon>Bacillati</taxon>
        <taxon>Actinomycetota</taxon>
        <taxon>Actinomycetes</taxon>
        <taxon>Streptosporangiales</taxon>
        <taxon>Thermomonosporaceae</taxon>
        <taxon>Actinomadura</taxon>
    </lineage>
</organism>
<dbReference type="AlphaFoldDB" id="A0A7K1LCI5"/>